<accession>A0A6L8T166</accession>
<dbReference type="Proteomes" id="UP000477285">
    <property type="component" value="Unassembled WGS sequence"/>
</dbReference>
<comment type="caution">
    <text evidence="1">The sequence shown here is derived from an EMBL/GenBank/DDBJ whole genome shotgun (WGS) entry which is preliminary data.</text>
</comment>
<sequence length="620" mass="72653">MEFPIYTPWENLDAQTIQKVINSGINYRTYCDEKPWDVSFEIDFLPKEELIIVVLIEHGRRKGGVSVQKTSERTEISPYSKEEQAEMLKAYNEKIDRYETWNALFTGPTTGLFGNNVYESYMDYMYSWEHWSDRIFLSDYYEEQLYSVQSDTYVTVNSTQEGYDCIYELAQVKVKEHILEGICWKSFPKLIFSRGDKSDVPYKDVYNRLEILTGAEYLIVPALIEIKEKYKITAVSEKLDCPQMRFRGMTMEETVKQAVFENIFGEFLQGSRFCGENINKKCLIAEKQKEIFASEFLESQKYPELLMNAVKKADFHCMAFKVLGILNSPYMQTYDKIEMLRSCMAISNSAEKSREWKNAYQNLIWVMIKKLEMDDSQGNNLEVVSELQKFVEYQQGDFEKEQKGKSREETAEIFLMNELIRMLACISIVTVKKIQGQECAELAEKSWFMAESIEYMWNAEILNQQVRENVQKTFIRICVGCGSMYLQNVQEENVNPEQIIETAEKVLLLLNNHRDLILQEEMPVYQIPIYQMLQVANIRLNHDENALYYARKGVELCDGINADNNAQLNGMIRDSKRMFQEYINQNAQKVPEKAKKKGFFSRLFFKVACKKKIPRHDVIK</sequence>
<organism evidence="1 2">
    <name type="scientific">Blautia wexlerae</name>
    <dbReference type="NCBI Taxonomy" id="418240"/>
    <lineage>
        <taxon>Bacteria</taxon>
        <taxon>Bacillati</taxon>
        <taxon>Bacillota</taxon>
        <taxon>Clostridia</taxon>
        <taxon>Lachnospirales</taxon>
        <taxon>Lachnospiraceae</taxon>
        <taxon>Blautia</taxon>
    </lineage>
</organism>
<protein>
    <submittedName>
        <fullName evidence="1">Uncharacterized protein</fullName>
    </submittedName>
</protein>
<dbReference type="RefSeq" id="WP_161233559.1">
    <property type="nucleotide sequence ID" value="NZ_WWVI01000012.1"/>
</dbReference>
<dbReference type="EMBL" id="WWVQ01000011">
    <property type="protein sequence ID" value="MZL32893.1"/>
    <property type="molecule type" value="Genomic_DNA"/>
</dbReference>
<gene>
    <name evidence="1" type="ORF">GT728_06670</name>
</gene>
<proteinExistence type="predicted"/>
<dbReference type="AlphaFoldDB" id="A0A6L8T166"/>
<reference evidence="1 2" key="1">
    <citation type="journal article" date="2019" name="Nat. Med.">
        <title>A library of human gut bacterial isolates paired with longitudinal multiomics data enables mechanistic microbiome research.</title>
        <authorList>
            <person name="Poyet M."/>
            <person name="Groussin M."/>
            <person name="Gibbons S.M."/>
            <person name="Avila-Pacheco J."/>
            <person name="Jiang X."/>
            <person name="Kearney S.M."/>
            <person name="Perrotta A.R."/>
            <person name="Berdy B."/>
            <person name="Zhao S."/>
            <person name="Lieberman T.D."/>
            <person name="Swanson P.K."/>
            <person name="Smith M."/>
            <person name="Roesemann S."/>
            <person name="Alexander J.E."/>
            <person name="Rich S.A."/>
            <person name="Livny J."/>
            <person name="Vlamakis H."/>
            <person name="Clish C."/>
            <person name="Bullock K."/>
            <person name="Deik A."/>
            <person name="Scott J."/>
            <person name="Pierce K.A."/>
            <person name="Xavier R.J."/>
            <person name="Alm E.J."/>
        </authorList>
    </citation>
    <scope>NUCLEOTIDE SEQUENCE [LARGE SCALE GENOMIC DNA]</scope>
    <source>
        <strain evidence="1 2">BIOML-A1</strain>
    </source>
</reference>
<evidence type="ECO:0000313" key="2">
    <source>
        <dbReference type="Proteomes" id="UP000477285"/>
    </source>
</evidence>
<name>A0A6L8T166_9FIRM</name>
<evidence type="ECO:0000313" key="1">
    <source>
        <dbReference type="EMBL" id="MZL32893.1"/>
    </source>
</evidence>